<evidence type="ECO:0000256" key="3">
    <source>
        <dbReference type="ARBA" id="ARBA00022989"/>
    </source>
</evidence>
<dbReference type="GO" id="GO:0071949">
    <property type="term" value="F:FAD binding"/>
    <property type="evidence" value="ECO:0007669"/>
    <property type="project" value="InterPro"/>
</dbReference>
<feature type="transmembrane region" description="Helical" evidence="6">
    <location>
        <begin position="93"/>
        <end position="111"/>
    </location>
</feature>
<accession>A0A9P8HMD1</accession>
<keyword evidence="2 6" id="KW-0812">Transmembrane</keyword>
<comment type="caution">
    <text evidence="8">The sequence shown here is derived from an EMBL/GenBank/DDBJ whole genome shotgun (WGS) entry which is preliminary data.</text>
</comment>
<dbReference type="InterPro" id="IPR016169">
    <property type="entry name" value="FAD-bd_PCMH_sub2"/>
</dbReference>
<sequence>MEDLRPLSYIIISLLYILAMITIVMRIWVRGYSMKSFGWDDWAMASLLIFFSFQQALLYFFLEFGAGMHITQVMQDHPEWMTILLKGLLLEEYWYVFMQFAVKMCFLLFFFRLSETQLFLQFLWAIIGFHMLSTIAIWLLYSLQCRPLKAFYAPELYPDAKCLSTTITYFVPYSLNLFVDVCILFLPLPTIWTLQMSLKRRVAVLVVLTTGGSAVLIGGLRAIILIEFSKSPDFTYSLGKMVIISSAEMSIGIIAANMPALKAFWSCWRQNKLGVGKATDLTGSNSAAVDNSKAAYKDAIEMNSNGTINATTPAAISAGLKFAARYNIRLSVKQSGHDLLGRSSGRGGLLIWTHYLRDDPTKALKFNKTYVPTESCADVELGGASYWGGSAARIGGGFTWADVYPAAHDNGVVVVGGTCPTVGIIGGYLQGGGHGAAMHEYGLGSDQVLEFNVVLADGSKVLASPCSNPDLFQALRGGGPSTYGIVTSATVRTYPETPMVGLILQIIPQEGTDDLDAFLDAITAWYQQIPALLDGGVQGYAGWAAWDGKSSLGPPSRMLQQAAGVFNQTLEEVQRTMEPIMEKLVVFKSRGINVSVDYLTFPDYYAYLTGLMHHDAEVGGGILMSSRLFGEKHLANVTAVRQMVEAIAGLPGQNTSAVIDMTGGGAATKDLPLSGVNPVFRRALLINIVSRNWDSLTPYVDITASQKDVTYHKGKAQVAFAPDTGSYLNEGNWLDPNYLTNQFGAILPTLEAAKKKYDPTDLFYCPTCVGSQHWKEEEDGHLCTVKGSWWPFTRPVDWAEEL</sequence>
<feature type="domain" description="FAD-binding PCMH-type" evidence="7">
    <location>
        <begin position="300"/>
        <end position="496"/>
    </location>
</feature>
<dbReference type="EMBL" id="JAIMJC010000006">
    <property type="protein sequence ID" value="KAH0524177.1"/>
    <property type="molecule type" value="Genomic_DNA"/>
</dbReference>
<keyword evidence="4 6" id="KW-0472">Membrane</keyword>
<reference evidence="8 9" key="1">
    <citation type="submission" date="2021-08" db="EMBL/GenBank/DDBJ databases">
        <title>The highly contiguous genome resource for Trichoderma semiorbis FJ059, a fungal antagonistic to plant pathogens.</title>
        <authorList>
            <person name="Liu T."/>
        </authorList>
    </citation>
    <scope>NUCLEOTIDE SEQUENCE [LARGE SCALE GENOMIC DNA]</scope>
    <source>
        <strain evidence="8 9">FJ059</strain>
    </source>
</reference>
<dbReference type="Pfam" id="PF20684">
    <property type="entry name" value="Fung_rhodopsin"/>
    <property type="match status" value="1"/>
</dbReference>
<gene>
    <name evidence="8" type="ORF">TsFJ059_009079</name>
</gene>
<comment type="subcellular location">
    <subcellularLocation>
        <location evidence="1">Membrane</location>
        <topology evidence="1">Multi-pass membrane protein</topology>
    </subcellularLocation>
</comment>
<dbReference type="InterPro" id="IPR036318">
    <property type="entry name" value="FAD-bd_PCMH-like_sf"/>
</dbReference>
<dbReference type="Proteomes" id="UP000826573">
    <property type="component" value="Unassembled WGS sequence"/>
</dbReference>
<dbReference type="InterPro" id="IPR006094">
    <property type="entry name" value="Oxid_FAD_bind_N"/>
</dbReference>
<protein>
    <recommendedName>
        <fullName evidence="7">FAD-binding PCMH-type domain-containing protein</fullName>
    </recommendedName>
</protein>
<dbReference type="SUPFAM" id="SSF56176">
    <property type="entry name" value="FAD-binding/transporter-associated domain-like"/>
    <property type="match status" value="1"/>
</dbReference>
<feature type="transmembrane region" description="Helical" evidence="6">
    <location>
        <begin position="6"/>
        <end position="29"/>
    </location>
</feature>
<dbReference type="InterPro" id="IPR049326">
    <property type="entry name" value="Rhodopsin_dom_fungi"/>
</dbReference>
<dbReference type="GO" id="GO:0016020">
    <property type="term" value="C:membrane"/>
    <property type="evidence" value="ECO:0007669"/>
    <property type="project" value="UniProtKB-SubCell"/>
</dbReference>
<keyword evidence="3 6" id="KW-1133">Transmembrane helix</keyword>
<dbReference type="InterPro" id="IPR052337">
    <property type="entry name" value="SAT4-like"/>
</dbReference>
<evidence type="ECO:0000256" key="6">
    <source>
        <dbReference type="SAM" id="Phobius"/>
    </source>
</evidence>
<name>A0A9P8HMD1_9HYPO</name>
<dbReference type="InterPro" id="IPR016166">
    <property type="entry name" value="FAD-bd_PCMH"/>
</dbReference>
<feature type="transmembrane region" description="Helical" evidence="6">
    <location>
        <begin position="204"/>
        <end position="226"/>
    </location>
</feature>
<evidence type="ECO:0000313" key="8">
    <source>
        <dbReference type="EMBL" id="KAH0524177.1"/>
    </source>
</evidence>
<comment type="similarity">
    <text evidence="5">Belongs to the SAT4 family.</text>
</comment>
<feature type="transmembrane region" description="Helical" evidence="6">
    <location>
        <begin position="173"/>
        <end position="192"/>
    </location>
</feature>
<feature type="transmembrane region" description="Helical" evidence="6">
    <location>
        <begin position="118"/>
        <end position="141"/>
    </location>
</feature>
<evidence type="ECO:0000259" key="7">
    <source>
        <dbReference type="PROSITE" id="PS51387"/>
    </source>
</evidence>
<evidence type="ECO:0000313" key="9">
    <source>
        <dbReference type="Proteomes" id="UP000826573"/>
    </source>
</evidence>
<dbReference type="Pfam" id="PF01565">
    <property type="entry name" value="FAD_binding_4"/>
    <property type="match status" value="1"/>
</dbReference>
<dbReference type="PANTHER" id="PTHR33048">
    <property type="entry name" value="PTH11-LIKE INTEGRAL MEMBRANE PROTEIN (AFU_ORTHOLOGUE AFUA_5G11245)"/>
    <property type="match status" value="1"/>
</dbReference>
<dbReference type="PROSITE" id="PS51387">
    <property type="entry name" value="FAD_PCMH"/>
    <property type="match status" value="1"/>
</dbReference>
<evidence type="ECO:0000256" key="5">
    <source>
        <dbReference type="ARBA" id="ARBA00038359"/>
    </source>
</evidence>
<keyword evidence="9" id="KW-1185">Reference proteome</keyword>
<evidence type="ECO:0000256" key="4">
    <source>
        <dbReference type="ARBA" id="ARBA00023136"/>
    </source>
</evidence>
<organism evidence="8 9">
    <name type="scientific">Trichoderma semiorbis</name>
    <dbReference type="NCBI Taxonomy" id="1491008"/>
    <lineage>
        <taxon>Eukaryota</taxon>
        <taxon>Fungi</taxon>
        <taxon>Dikarya</taxon>
        <taxon>Ascomycota</taxon>
        <taxon>Pezizomycotina</taxon>
        <taxon>Sordariomycetes</taxon>
        <taxon>Hypocreomycetidae</taxon>
        <taxon>Hypocreales</taxon>
        <taxon>Hypocreaceae</taxon>
        <taxon>Trichoderma</taxon>
    </lineage>
</organism>
<dbReference type="PANTHER" id="PTHR33048:SF47">
    <property type="entry name" value="INTEGRAL MEMBRANE PROTEIN-RELATED"/>
    <property type="match status" value="1"/>
</dbReference>
<proteinExistence type="inferred from homology"/>
<evidence type="ECO:0000256" key="2">
    <source>
        <dbReference type="ARBA" id="ARBA00022692"/>
    </source>
</evidence>
<evidence type="ECO:0000256" key="1">
    <source>
        <dbReference type="ARBA" id="ARBA00004141"/>
    </source>
</evidence>
<dbReference type="AlphaFoldDB" id="A0A9P8HMD1"/>
<dbReference type="Gene3D" id="3.30.465.10">
    <property type="match status" value="1"/>
</dbReference>
<feature type="transmembrane region" description="Helical" evidence="6">
    <location>
        <begin position="41"/>
        <end position="62"/>
    </location>
</feature>